<evidence type="ECO:0000256" key="1">
    <source>
        <dbReference type="ARBA" id="ARBA00022723"/>
    </source>
</evidence>
<proteinExistence type="predicted"/>
<dbReference type="CDD" id="cd06587">
    <property type="entry name" value="VOC"/>
    <property type="match status" value="1"/>
</dbReference>
<evidence type="ECO:0000313" key="3">
    <source>
        <dbReference type="EMBL" id="SVA18017.1"/>
    </source>
</evidence>
<name>A0A381TSX7_9ZZZZ</name>
<organism evidence="3">
    <name type="scientific">marine metagenome</name>
    <dbReference type="NCBI Taxonomy" id="408172"/>
    <lineage>
        <taxon>unclassified sequences</taxon>
        <taxon>metagenomes</taxon>
        <taxon>ecological metagenomes</taxon>
    </lineage>
</organism>
<dbReference type="InterPro" id="IPR018146">
    <property type="entry name" value="Glyoxalase_1_CS"/>
</dbReference>
<dbReference type="PROSITE" id="PS51819">
    <property type="entry name" value="VOC"/>
    <property type="match status" value="1"/>
</dbReference>
<feature type="domain" description="VOC" evidence="2">
    <location>
        <begin position="47"/>
        <end position="150"/>
    </location>
</feature>
<keyword evidence="1" id="KW-0479">Metal-binding</keyword>
<dbReference type="Gene3D" id="3.10.180.10">
    <property type="entry name" value="2,3-Dihydroxybiphenyl 1,2-Dioxygenase, domain 1"/>
    <property type="match status" value="1"/>
</dbReference>
<sequence>MTEAIDQLVGRYESRQLTRRQLVQALGVLVAASRPASAKQSPFQGVSLNHTSLAVSDVSRAQAFYQDLLGLDVVSRQANGVNLGLGSSFLGLYQIDPPGHTHHCCIGVEDFDLEQAADTLRQHELEPSFNRGVEVYFRDPDGTLVQLSAKDYLG</sequence>
<accession>A0A381TSX7</accession>
<dbReference type="PROSITE" id="PS00934">
    <property type="entry name" value="GLYOXALASE_I_1"/>
    <property type="match status" value="1"/>
</dbReference>
<dbReference type="InterPro" id="IPR050383">
    <property type="entry name" value="GlyoxalaseI/FosfomycinResist"/>
</dbReference>
<evidence type="ECO:0000259" key="2">
    <source>
        <dbReference type="PROSITE" id="PS51819"/>
    </source>
</evidence>
<dbReference type="Pfam" id="PF00903">
    <property type="entry name" value="Glyoxalase"/>
    <property type="match status" value="1"/>
</dbReference>
<dbReference type="InterPro" id="IPR004360">
    <property type="entry name" value="Glyas_Fos-R_dOase_dom"/>
</dbReference>
<protein>
    <recommendedName>
        <fullName evidence="2">VOC domain-containing protein</fullName>
    </recommendedName>
</protein>
<dbReference type="GO" id="GO:0004462">
    <property type="term" value="F:lactoylglutathione lyase activity"/>
    <property type="evidence" value="ECO:0007669"/>
    <property type="project" value="InterPro"/>
</dbReference>
<dbReference type="InterPro" id="IPR029068">
    <property type="entry name" value="Glyas_Bleomycin-R_OHBP_Dase"/>
</dbReference>
<dbReference type="AlphaFoldDB" id="A0A381TSX7"/>
<dbReference type="EMBL" id="UINC01004950">
    <property type="protein sequence ID" value="SVA18017.1"/>
    <property type="molecule type" value="Genomic_DNA"/>
</dbReference>
<dbReference type="GO" id="GO:0046872">
    <property type="term" value="F:metal ion binding"/>
    <property type="evidence" value="ECO:0007669"/>
    <property type="project" value="UniProtKB-KW"/>
</dbReference>
<dbReference type="PANTHER" id="PTHR21366">
    <property type="entry name" value="GLYOXALASE FAMILY PROTEIN"/>
    <property type="match status" value="1"/>
</dbReference>
<dbReference type="InterPro" id="IPR037523">
    <property type="entry name" value="VOC_core"/>
</dbReference>
<reference evidence="3" key="1">
    <citation type="submission" date="2018-05" db="EMBL/GenBank/DDBJ databases">
        <authorList>
            <person name="Lanie J.A."/>
            <person name="Ng W.-L."/>
            <person name="Kazmierczak K.M."/>
            <person name="Andrzejewski T.M."/>
            <person name="Davidsen T.M."/>
            <person name="Wayne K.J."/>
            <person name="Tettelin H."/>
            <person name="Glass J.I."/>
            <person name="Rusch D."/>
            <person name="Podicherti R."/>
            <person name="Tsui H.-C.T."/>
            <person name="Winkler M.E."/>
        </authorList>
    </citation>
    <scope>NUCLEOTIDE SEQUENCE</scope>
</reference>
<gene>
    <name evidence="3" type="ORF">METZ01_LOCUS70871</name>
</gene>
<dbReference type="SUPFAM" id="SSF54593">
    <property type="entry name" value="Glyoxalase/Bleomycin resistance protein/Dihydroxybiphenyl dioxygenase"/>
    <property type="match status" value="1"/>
</dbReference>